<comment type="similarity">
    <text evidence="7">Belongs to the binding-protein-dependent transport system permease family.</text>
</comment>
<evidence type="ECO:0000256" key="1">
    <source>
        <dbReference type="ARBA" id="ARBA00004651"/>
    </source>
</evidence>
<dbReference type="PROSITE" id="PS50928">
    <property type="entry name" value="ABC_TM1"/>
    <property type="match status" value="1"/>
</dbReference>
<dbReference type="EMBL" id="VUMD01000001">
    <property type="protein sequence ID" value="MSS35009.1"/>
    <property type="molecule type" value="Genomic_DNA"/>
</dbReference>
<dbReference type="InterPro" id="IPR000515">
    <property type="entry name" value="MetI-like"/>
</dbReference>
<dbReference type="InterPro" id="IPR035906">
    <property type="entry name" value="MetI-like_sf"/>
</dbReference>
<feature type="domain" description="ABC transmembrane type-1" evidence="8">
    <location>
        <begin position="67"/>
        <end position="270"/>
    </location>
</feature>
<dbReference type="InterPro" id="IPR051393">
    <property type="entry name" value="ABC_transporter_permease"/>
</dbReference>
<dbReference type="SUPFAM" id="SSF161098">
    <property type="entry name" value="MetI-like"/>
    <property type="match status" value="1"/>
</dbReference>
<evidence type="ECO:0000256" key="7">
    <source>
        <dbReference type="RuleBase" id="RU363032"/>
    </source>
</evidence>
<keyword evidence="4 7" id="KW-0812">Transmembrane</keyword>
<feature type="transmembrane region" description="Helical" evidence="7">
    <location>
        <begin position="142"/>
        <end position="165"/>
    </location>
</feature>
<name>A0A7X2NHP3_9CLOT</name>
<feature type="transmembrane region" description="Helical" evidence="7">
    <location>
        <begin position="104"/>
        <end position="122"/>
    </location>
</feature>
<dbReference type="RefSeq" id="WP_154470815.1">
    <property type="nucleotide sequence ID" value="NZ_VUMD01000001.1"/>
</dbReference>
<evidence type="ECO:0000256" key="6">
    <source>
        <dbReference type="ARBA" id="ARBA00023136"/>
    </source>
</evidence>
<keyword evidence="6 7" id="KW-0472">Membrane</keyword>
<keyword evidence="5 7" id="KW-1133">Transmembrane helix</keyword>
<reference evidence="9 10" key="1">
    <citation type="submission" date="2019-08" db="EMBL/GenBank/DDBJ databases">
        <title>In-depth cultivation of the pig gut microbiome towards novel bacterial diversity and tailored functional studies.</title>
        <authorList>
            <person name="Wylensek D."/>
            <person name="Hitch T.C.A."/>
            <person name="Clavel T."/>
        </authorList>
    </citation>
    <scope>NUCLEOTIDE SEQUENCE [LARGE SCALE GENOMIC DNA]</scope>
    <source>
        <strain evidence="9 10">WCA-389-WT-23D1</strain>
    </source>
</reference>
<keyword evidence="2 7" id="KW-0813">Transport</keyword>
<dbReference type="Gene3D" id="1.10.3720.10">
    <property type="entry name" value="MetI-like"/>
    <property type="match status" value="1"/>
</dbReference>
<feature type="transmembrane region" description="Helical" evidence="7">
    <location>
        <begin position="66"/>
        <end position="92"/>
    </location>
</feature>
<dbReference type="CDD" id="cd06261">
    <property type="entry name" value="TM_PBP2"/>
    <property type="match status" value="1"/>
</dbReference>
<feature type="transmembrane region" description="Helical" evidence="7">
    <location>
        <begin position="194"/>
        <end position="213"/>
    </location>
</feature>
<dbReference type="Proteomes" id="UP000429958">
    <property type="component" value="Unassembled WGS sequence"/>
</dbReference>
<dbReference type="GO" id="GO:0055085">
    <property type="term" value="P:transmembrane transport"/>
    <property type="evidence" value="ECO:0007669"/>
    <property type="project" value="InterPro"/>
</dbReference>
<evidence type="ECO:0000313" key="9">
    <source>
        <dbReference type="EMBL" id="MSS35009.1"/>
    </source>
</evidence>
<sequence>MEKTLKRYALIFTLPTVTAFAFAFMIPFLQGIYLSFCKFTTVENAVWMGLNNYKTAFSQGQGFTKALGFTAAFTVVSVLTINLLAFTIAVLLTRKMKGTNLFRTVFFMPNLIGGIVLGYTWQQMINAVLYKYGTTIVSNAKFGFWGLVILMNWQMVGYMMIIYIAGLQNIPTDLIEAANIDGATPWQTLIRVKIPLVMSSITICTFLTLSNSFKLFDQNKALTDGAPMKKTQMLALNIYETFYGRTSYEGVGQAKAVVFFIIVAAIALLQLSITRSKEVEQA</sequence>
<protein>
    <submittedName>
        <fullName evidence="9">Sugar ABC transporter permease</fullName>
    </submittedName>
</protein>
<dbReference type="AlphaFoldDB" id="A0A7X2NHP3"/>
<gene>
    <name evidence="9" type="ORF">FYJ39_00040</name>
</gene>
<evidence type="ECO:0000259" key="8">
    <source>
        <dbReference type="PROSITE" id="PS50928"/>
    </source>
</evidence>
<feature type="transmembrane region" description="Helical" evidence="7">
    <location>
        <begin position="256"/>
        <end position="273"/>
    </location>
</feature>
<keyword evidence="3" id="KW-1003">Cell membrane</keyword>
<proteinExistence type="inferred from homology"/>
<evidence type="ECO:0000256" key="4">
    <source>
        <dbReference type="ARBA" id="ARBA00022692"/>
    </source>
</evidence>
<evidence type="ECO:0000313" key="10">
    <source>
        <dbReference type="Proteomes" id="UP000429958"/>
    </source>
</evidence>
<keyword evidence="10" id="KW-1185">Reference proteome</keyword>
<organism evidence="9 10">
    <name type="scientific">Clostridium porci</name>
    <dbReference type="NCBI Taxonomy" id="2605778"/>
    <lineage>
        <taxon>Bacteria</taxon>
        <taxon>Bacillati</taxon>
        <taxon>Bacillota</taxon>
        <taxon>Clostridia</taxon>
        <taxon>Eubacteriales</taxon>
        <taxon>Clostridiaceae</taxon>
        <taxon>Clostridium</taxon>
    </lineage>
</organism>
<dbReference type="GO" id="GO:0005886">
    <property type="term" value="C:plasma membrane"/>
    <property type="evidence" value="ECO:0007669"/>
    <property type="project" value="UniProtKB-SubCell"/>
</dbReference>
<evidence type="ECO:0000256" key="3">
    <source>
        <dbReference type="ARBA" id="ARBA00022475"/>
    </source>
</evidence>
<evidence type="ECO:0000256" key="5">
    <source>
        <dbReference type="ARBA" id="ARBA00022989"/>
    </source>
</evidence>
<comment type="subcellular location">
    <subcellularLocation>
        <location evidence="1 7">Cell membrane</location>
        <topology evidence="1 7">Multi-pass membrane protein</topology>
    </subcellularLocation>
</comment>
<dbReference type="PANTHER" id="PTHR30193:SF41">
    <property type="entry name" value="DIACETYLCHITOBIOSE UPTAKE SYSTEM PERMEASE PROTEIN NGCF"/>
    <property type="match status" value="1"/>
</dbReference>
<feature type="transmembrane region" description="Helical" evidence="7">
    <location>
        <begin position="7"/>
        <end position="29"/>
    </location>
</feature>
<accession>A0A7X2NHP3</accession>
<dbReference type="PANTHER" id="PTHR30193">
    <property type="entry name" value="ABC TRANSPORTER PERMEASE PROTEIN"/>
    <property type="match status" value="1"/>
</dbReference>
<dbReference type="Pfam" id="PF00528">
    <property type="entry name" value="BPD_transp_1"/>
    <property type="match status" value="1"/>
</dbReference>
<evidence type="ECO:0000256" key="2">
    <source>
        <dbReference type="ARBA" id="ARBA00022448"/>
    </source>
</evidence>
<comment type="caution">
    <text evidence="9">The sequence shown here is derived from an EMBL/GenBank/DDBJ whole genome shotgun (WGS) entry which is preliminary data.</text>
</comment>